<dbReference type="EMBL" id="MIPT01000001">
    <property type="protein sequence ID" value="OHT19275.1"/>
    <property type="molecule type" value="Genomic_DNA"/>
</dbReference>
<comment type="caution">
    <text evidence="1">The sequence shown here is derived from an EMBL/GenBank/DDBJ whole genome shotgun (WGS) entry which is preliminary data.</text>
</comment>
<keyword evidence="2" id="KW-1185">Reference proteome</keyword>
<protein>
    <submittedName>
        <fullName evidence="1">Uncharacterized protein</fullName>
    </submittedName>
</protein>
<evidence type="ECO:0000313" key="1">
    <source>
        <dbReference type="EMBL" id="OHT19275.1"/>
    </source>
</evidence>
<dbReference type="AlphaFoldDB" id="A0A1S1HB06"/>
<accession>A0A1S1HB06</accession>
<reference evidence="1 2" key="1">
    <citation type="submission" date="2016-09" db="EMBL/GenBank/DDBJ databases">
        <title>Metabolic pathway, cell adaptation mechanisms and a novel monoxygenase revealed through proteogenomic-transcription analysis of a Sphingomonas haloaromaticamans strain degrading the fungicide ortho-phenylphenol.</title>
        <authorList>
            <person name="Perruchon C."/>
            <person name="Papadopoulou E.S."/>
            <person name="Rousidou C."/>
            <person name="Vasileiadis S."/>
            <person name="Tanou G."/>
            <person name="Amoutzias G."/>
            <person name="Molassiotis A."/>
            <person name="Karpouzas D.G."/>
        </authorList>
    </citation>
    <scope>NUCLEOTIDE SEQUENCE [LARGE SCALE GENOMIC DNA]</scope>
    <source>
        <strain evidence="1 2">P3</strain>
    </source>
</reference>
<proteinExistence type="predicted"/>
<name>A0A1S1HB06_9SPHN</name>
<evidence type="ECO:0000313" key="2">
    <source>
        <dbReference type="Proteomes" id="UP000179467"/>
    </source>
</evidence>
<dbReference type="Proteomes" id="UP000179467">
    <property type="component" value="Unassembled WGS sequence"/>
</dbReference>
<gene>
    <name evidence="1" type="ORF">BHE75_01260</name>
</gene>
<organism evidence="1 2">
    <name type="scientific">Edaphosphingomonas haloaromaticamans</name>
    <dbReference type="NCBI Taxonomy" id="653954"/>
    <lineage>
        <taxon>Bacteria</taxon>
        <taxon>Pseudomonadati</taxon>
        <taxon>Pseudomonadota</taxon>
        <taxon>Alphaproteobacteria</taxon>
        <taxon>Sphingomonadales</taxon>
        <taxon>Rhizorhabdaceae</taxon>
        <taxon>Edaphosphingomonas</taxon>
    </lineage>
</organism>
<sequence>MVTVIGPVESIRLSLSAPRPTLEAPVAVTVLLPSKWIAPVPDASAPWPALVTSVKAALIVPLSVCSPRLLVLRTFIVV</sequence>